<dbReference type="SUPFAM" id="SSF52172">
    <property type="entry name" value="CheY-like"/>
    <property type="match status" value="1"/>
</dbReference>
<feature type="domain" description="Response regulatory" evidence="2">
    <location>
        <begin position="5"/>
        <end position="126"/>
    </location>
</feature>
<dbReference type="SMART" id="SM00448">
    <property type="entry name" value="REC"/>
    <property type="match status" value="1"/>
</dbReference>
<dbReference type="InterPro" id="IPR011006">
    <property type="entry name" value="CheY-like_superfamily"/>
</dbReference>
<organism evidence="3 4">
    <name type="scientific">Nibribacter koreensis</name>
    <dbReference type="NCBI Taxonomy" id="1084519"/>
    <lineage>
        <taxon>Bacteria</taxon>
        <taxon>Pseudomonadati</taxon>
        <taxon>Bacteroidota</taxon>
        <taxon>Cytophagia</taxon>
        <taxon>Cytophagales</taxon>
        <taxon>Hymenobacteraceae</taxon>
        <taxon>Nibribacter</taxon>
    </lineage>
</organism>
<keyword evidence="4" id="KW-1185">Reference proteome</keyword>
<evidence type="ECO:0000256" key="1">
    <source>
        <dbReference type="PROSITE-ProRule" id="PRU00169"/>
    </source>
</evidence>
<feature type="modified residue" description="4-aspartylphosphate" evidence="1">
    <location>
        <position position="56"/>
    </location>
</feature>
<protein>
    <submittedName>
        <fullName evidence="3">Response regulator</fullName>
    </submittedName>
</protein>
<dbReference type="Proteomes" id="UP001501844">
    <property type="component" value="Unassembled WGS sequence"/>
</dbReference>
<dbReference type="EMBL" id="BAABGX010000001">
    <property type="protein sequence ID" value="GAA4295965.1"/>
    <property type="molecule type" value="Genomic_DNA"/>
</dbReference>
<evidence type="ECO:0000259" key="2">
    <source>
        <dbReference type="PROSITE" id="PS50110"/>
    </source>
</evidence>
<dbReference type="RefSeq" id="WP_345161486.1">
    <property type="nucleotide sequence ID" value="NZ_BAABGX010000001.1"/>
</dbReference>
<evidence type="ECO:0000313" key="3">
    <source>
        <dbReference type="EMBL" id="GAA4295965.1"/>
    </source>
</evidence>
<comment type="caution">
    <text evidence="3">The sequence shown here is derived from an EMBL/GenBank/DDBJ whole genome shotgun (WGS) entry which is preliminary data.</text>
</comment>
<sequence>MRLRKVLFVDDNETSRFLVRRLIARENFAEQTVCAKNGEEGLSFVMSEQFDLVLLDLNMPVMNGFELLDALAGEFEGELTVIPPIFILSSSSNSRDMETVRRYHFVKGYLSKPLEKGHLDQIRSLI</sequence>
<dbReference type="Pfam" id="PF00072">
    <property type="entry name" value="Response_reg"/>
    <property type="match status" value="1"/>
</dbReference>
<gene>
    <name evidence="3" type="ORF">GCM10023183_02320</name>
</gene>
<name>A0ABP8F6P6_9BACT</name>
<accession>A0ABP8F6P6</accession>
<keyword evidence="1" id="KW-0597">Phosphoprotein</keyword>
<dbReference type="InterPro" id="IPR001789">
    <property type="entry name" value="Sig_transdc_resp-reg_receiver"/>
</dbReference>
<evidence type="ECO:0000313" key="4">
    <source>
        <dbReference type="Proteomes" id="UP001501844"/>
    </source>
</evidence>
<dbReference type="PROSITE" id="PS50110">
    <property type="entry name" value="RESPONSE_REGULATORY"/>
    <property type="match status" value="1"/>
</dbReference>
<dbReference type="PANTHER" id="PTHR43228:SF1">
    <property type="entry name" value="TWO-COMPONENT RESPONSE REGULATOR ARR22"/>
    <property type="match status" value="1"/>
</dbReference>
<dbReference type="InterPro" id="IPR052048">
    <property type="entry name" value="ST_Response_Regulator"/>
</dbReference>
<reference evidence="4" key="1">
    <citation type="journal article" date="2019" name="Int. J. Syst. Evol. Microbiol.">
        <title>The Global Catalogue of Microorganisms (GCM) 10K type strain sequencing project: providing services to taxonomists for standard genome sequencing and annotation.</title>
        <authorList>
            <consortium name="The Broad Institute Genomics Platform"/>
            <consortium name="The Broad Institute Genome Sequencing Center for Infectious Disease"/>
            <person name="Wu L."/>
            <person name="Ma J."/>
        </authorList>
    </citation>
    <scope>NUCLEOTIDE SEQUENCE [LARGE SCALE GENOMIC DNA]</scope>
    <source>
        <strain evidence="4">JCM 17917</strain>
    </source>
</reference>
<dbReference type="Gene3D" id="3.40.50.2300">
    <property type="match status" value="1"/>
</dbReference>
<dbReference type="PANTHER" id="PTHR43228">
    <property type="entry name" value="TWO-COMPONENT RESPONSE REGULATOR"/>
    <property type="match status" value="1"/>
</dbReference>
<proteinExistence type="predicted"/>